<dbReference type="Proteomes" id="UP000016480">
    <property type="component" value="Unassembled WGS sequence"/>
</dbReference>
<sequence length="48" mass="6025">MHEIAVKIFLRDFRFFGFFSWFLGFDMHYFELNMHFQLLLNHLVALER</sequence>
<keyword evidence="1" id="KW-0472">Membrane</keyword>
<evidence type="ECO:0000256" key="1">
    <source>
        <dbReference type="SAM" id="Phobius"/>
    </source>
</evidence>
<evidence type="ECO:0000313" key="2">
    <source>
        <dbReference type="EMBL" id="KAF7787386.1"/>
    </source>
</evidence>
<comment type="caution">
    <text evidence="2">The sequence shown here is derived from an EMBL/GenBank/DDBJ whole genome shotgun (WGS) entry which is preliminary data.</text>
</comment>
<dbReference type="AlphaFoldDB" id="A0A8T0C9L0"/>
<reference evidence="2 3" key="1">
    <citation type="journal article" date="2012" name="J. Bacteriol.">
        <title>Genome sequence of the cycloprodigiosin-producing bacterial strain Pseudoalteromonas rubra ATCC 29570(T).</title>
        <authorList>
            <person name="Xie B.B."/>
            <person name="Shu Y.L."/>
            <person name="Qin Q.L."/>
            <person name="Rong J.C."/>
            <person name="Zhang X.Y."/>
            <person name="Chen X.L."/>
            <person name="Zhou B.C."/>
            <person name="Zhang Y.Z."/>
        </authorList>
    </citation>
    <scope>NUCLEOTIDE SEQUENCE [LARGE SCALE GENOMIC DNA]</scope>
    <source>
        <strain evidence="2 3">DSM 6842</strain>
    </source>
</reference>
<keyword evidence="1" id="KW-1133">Transmembrane helix</keyword>
<name>A0A8T0C9L0_9GAMM</name>
<accession>A0A8T0C9L0</accession>
<organism evidence="2 3">
    <name type="scientific">Pseudoalteromonas rubra</name>
    <dbReference type="NCBI Taxonomy" id="43658"/>
    <lineage>
        <taxon>Bacteria</taxon>
        <taxon>Pseudomonadati</taxon>
        <taxon>Pseudomonadota</taxon>
        <taxon>Gammaproteobacteria</taxon>
        <taxon>Alteromonadales</taxon>
        <taxon>Pseudoalteromonadaceae</taxon>
        <taxon>Pseudoalteromonas</taxon>
    </lineage>
</organism>
<keyword evidence="1" id="KW-0812">Transmembrane</keyword>
<dbReference type="EMBL" id="AHCD03000032">
    <property type="protein sequence ID" value="KAF7787386.1"/>
    <property type="molecule type" value="Genomic_DNA"/>
</dbReference>
<evidence type="ECO:0000313" key="3">
    <source>
        <dbReference type="Proteomes" id="UP000016480"/>
    </source>
</evidence>
<feature type="transmembrane region" description="Helical" evidence="1">
    <location>
        <begin position="12"/>
        <end position="30"/>
    </location>
</feature>
<gene>
    <name evidence="2" type="ORF">PRUB_a4597</name>
</gene>
<protein>
    <submittedName>
        <fullName evidence="2">Uncharacterized protein</fullName>
    </submittedName>
</protein>
<proteinExistence type="predicted"/>